<dbReference type="PROSITE" id="PS51375">
    <property type="entry name" value="PPR"/>
    <property type="match status" value="6"/>
</dbReference>
<evidence type="ECO:0000313" key="4">
    <source>
        <dbReference type="Proteomes" id="UP001293593"/>
    </source>
</evidence>
<sequence length="666" mass="75154">MLPSRQSRIISQFRVTSRIFGCFRASTSTHPVKDLARKPDWSLISDNGSFNLRKLRRRGSEVIRKCNVEIISLGRLGRVNEARKLFDEMAHRDDVSYNSMITVYLKNNDLSSAELLFKAMPERNIVAESAMIDGYVKAGRLDDARDVFDIMTEKNEFSWTSLISGYFKSGKVEEGQRLFDQIPVKNVVSWTTIVLGYARNGFLKEARKFFDLMPQKNVIAWTAMIKSYLEHDHFIEAYRLFHEMPERNTHSWNIMISGCLSSNRINEAIQLFDAMPQRSAISWTVMVSGLARNKMINSARNYFYHMPNKDTAAWNAMIAAYLMNGLMDEAHELFNLMPEKNVVTWNTLIDGYTRNCDAGNTLQYFTLMLRSGYRPDKSTMTSVITSCNSMLELRQAHAQAIHLGLEQDTSLSNALIDMYSKSGDLCAAWLAFEQLKSKDAVSWTSMITGFSNHGHGYHALQAFACMLRSGATPDEITFVGLLSACSHTGLVNKGRKLFDSMRDAYNLNAKAEHYACLVDILGRAGLMDEAMGVVSKMPSSKMDGVVLGALLGACKLHGDAKMANSIVDKLLELEPSSSGAYALLANANAAEGKWDEFAQVKRKMRERSVKRIPGYSQIEIRGKNHVFVVGDRSHPQVEEIYGLLLQNLQPLMREMVYTRENPLLKE</sequence>
<feature type="repeat" description="PPR" evidence="2">
    <location>
        <begin position="310"/>
        <end position="344"/>
    </location>
</feature>
<dbReference type="InterPro" id="IPR011990">
    <property type="entry name" value="TPR-like_helical_dom_sf"/>
</dbReference>
<dbReference type="SUPFAM" id="SSF48452">
    <property type="entry name" value="TPR-like"/>
    <property type="match status" value="1"/>
</dbReference>
<evidence type="ECO:0008006" key="5">
    <source>
        <dbReference type="Google" id="ProtNLM"/>
    </source>
</evidence>
<organism evidence="3 4">
    <name type="scientific">Acacia crassicarpa</name>
    <name type="common">northern wattle</name>
    <dbReference type="NCBI Taxonomy" id="499986"/>
    <lineage>
        <taxon>Eukaryota</taxon>
        <taxon>Viridiplantae</taxon>
        <taxon>Streptophyta</taxon>
        <taxon>Embryophyta</taxon>
        <taxon>Tracheophyta</taxon>
        <taxon>Spermatophyta</taxon>
        <taxon>Magnoliopsida</taxon>
        <taxon>eudicotyledons</taxon>
        <taxon>Gunneridae</taxon>
        <taxon>Pentapetalae</taxon>
        <taxon>rosids</taxon>
        <taxon>fabids</taxon>
        <taxon>Fabales</taxon>
        <taxon>Fabaceae</taxon>
        <taxon>Caesalpinioideae</taxon>
        <taxon>mimosoid clade</taxon>
        <taxon>Acacieae</taxon>
        <taxon>Acacia</taxon>
    </lineage>
</organism>
<dbReference type="Gene3D" id="1.25.40.10">
    <property type="entry name" value="Tetratricopeptide repeat domain"/>
    <property type="match status" value="5"/>
</dbReference>
<proteinExistence type="predicted"/>
<dbReference type="Pfam" id="PF13041">
    <property type="entry name" value="PPR_2"/>
    <property type="match status" value="2"/>
</dbReference>
<dbReference type="Pfam" id="PF20431">
    <property type="entry name" value="E_motif"/>
    <property type="match status" value="1"/>
</dbReference>
<dbReference type="InterPro" id="IPR046849">
    <property type="entry name" value="E2_motif"/>
</dbReference>
<dbReference type="PANTHER" id="PTHR47926">
    <property type="entry name" value="PENTATRICOPEPTIDE REPEAT-CONTAINING PROTEIN"/>
    <property type="match status" value="1"/>
</dbReference>
<dbReference type="AlphaFoldDB" id="A0AAE1IQQ0"/>
<reference evidence="3" key="1">
    <citation type="submission" date="2023-10" db="EMBL/GenBank/DDBJ databases">
        <title>Chromosome-level genome of the transformable northern wattle, Acacia crassicarpa.</title>
        <authorList>
            <person name="Massaro I."/>
            <person name="Sinha N.R."/>
            <person name="Poethig S."/>
            <person name="Leichty A.R."/>
        </authorList>
    </citation>
    <scope>NUCLEOTIDE SEQUENCE</scope>
    <source>
        <strain evidence="3">Acra3RX</strain>
        <tissue evidence="3">Leaf</tissue>
    </source>
</reference>
<dbReference type="PANTHER" id="PTHR47926:SF380">
    <property type="entry name" value="PENTATRICOPEPTIDE REPEAT-CONTAINING PROTEIN"/>
    <property type="match status" value="1"/>
</dbReference>
<evidence type="ECO:0000256" key="1">
    <source>
        <dbReference type="ARBA" id="ARBA00022737"/>
    </source>
</evidence>
<dbReference type="GO" id="GO:0003723">
    <property type="term" value="F:RNA binding"/>
    <property type="evidence" value="ECO:0007669"/>
    <property type="project" value="InterPro"/>
</dbReference>
<dbReference type="EMBL" id="JAWXYG010000014">
    <property type="protein sequence ID" value="KAK4254522.1"/>
    <property type="molecule type" value="Genomic_DNA"/>
</dbReference>
<evidence type="ECO:0000256" key="2">
    <source>
        <dbReference type="PROSITE-ProRule" id="PRU00708"/>
    </source>
</evidence>
<dbReference type="InterPro" id="IPR046960">
    <property type="entry name" value="PPR_At4g14850-like_plant"/>
</dbReference>
<comment type="caution">
    <text evidence="3">The sequence shown here is derived from an EMBL/GenBank/DDBJ whole genome shotgun (WGS) entry which is preliminary data.</text>
</comment>
<protein>
    <recommendedName>
        <fullName evidence="5">Pentatricopeptide repeat-containing protein</fullName>
    </recommendedName>
</protein>
<feature type="repeat" description="PPR" evidence="2">
    <location>
        <begin position="217"/>
        <end position="247"/>
    </location>
</feature>
<dbReference type="Proteomes" id="UP001293593">
    <property type="component" value="Unassembled WGS sequence"/>
</dbReference>
<dbReference type="GO" id="GO:0009451">
    <property type="term" value="P:RNA modification"/>
    <property type="evidence" value="ECO:0007669"/>
    <property type="project" value="InterPro"/>
</dbReference>
<dbReference type="InterPro" id="IPR046848">
    <property type="entry name" value="E_motif"/>
</dbReference>
<feature type="repeat" description="PPR" evidence="2">
    <location>
        <begin position="155"/>
        <end position="189"/>
    </location>
</feature>
<dbReference type="InterPro" id="IPR002885">
    <property type="entry name" value="PPR_rpt"/>
</dbReference>
<feature type="repeat" description="PPR" evidence="2">
    <location>
        <begin position="439"/>
        <end position="473"/>
    </location>
</feature>
<keyword evidence="4" id="KW-1185">Reference proteome</keyword>
<name>A0AAE1IQQ0_9FABA</name>
<dbReference type="FunFam" id="1.25.40.10:FF:001810">
    <property type="entry name" value="Pentatricopeptide repeat-containing protein mitochondrial"/>
    <property type="match status" value="1"/>
</dbReference>
<accession>A0AAE1IQQ0</accession>
<feature type="repeat" description="PPR" evidence="2">
    <location>
        <begin position="248"/>
        <end position="282"/>
    </location>
</feature>
<gene>
    <name evidence="3" type="ORF">QN277_009896</name>
</gene>
<dbReference type="Pfam" id="PF20430">
    <property type="entry name" value="Eplus_motif"/>
    <property type="match status" value="1"/>
</dbReference>
<dbReference type="NCBIfam" id="TIGR00756">
    <property type="entry name" value="PPR"/>
    <property type="match status" value="8"/>
</dbReference>
<dbReference type="Pfam" id="PF01535">
    <property type="entry name" value="PPR"/>
    <property type="match status" value="9"/>
</dbReference>
<keyword evidence="1" id="KW-0677">Repeat</keyword>
<feature type="repeat" description="PPR" evidence="2">
    <location>
        <begin position="93"/>
        <end position="127"/>
    </location>
</feature>
<evidence type="ECO:0000313" key="3">
    <source>
        <dbReference type="EMBL" id="KAK4254522.1"/>
    </source>
</evidence>